<dbReference type="AlphaFoldDB" id="A0AAN1MQB0"/>
<dbReference type="GeneID" id="55535439"/>
<dbReference type="Proteomes" id="UP000236649">
    <property type="component" value="Chromosome 4"/>
</dbReference>
<evidence type="ECO:0000313" key="2">
    <source>
        <dbReference type="Proteomes" id="UP000236649"/>
    </source>
</evidence>
<dbReference type="KEGG" id="phs:C2L64_44860"/>
<proteinExistence type="predicted"/>
<dbReference type="EMBL" id="CP026108">
    <property type="protein sequence ID" value="AUT75517.1"/>
    <property type="molecule type" value="Genomic_DNA"/>
</dbReference>
<name>A0AAN1MQB0_9BURK</name>
<gene>
    <name evidence="1" type="ORF">C2L64_44860</name>
</gene>
<reference evidence="1 2" key="1">
    <citation type="submission" date="2018-01" db="EMBL/GenBank/DDBJ databases">
        <title>Species boundaries and ecological features among Paraburkholderia terrae DSMZ17804T, P. hospita DSMZ17164T and P. caribensis DSMZ13236T.</title>
        <authorList>
            <person name="Pratama A.A."/>
        </authorList>
    </citation>
    <scope>NUCLEOTIDE SEQUENCE [LARGE SCALE GENOMIC DNA]</scope>
    <source>
        <strain evidence="1 2">DSM 17164</strain>
    </source>
</reference>
<dbReference type="RefSeq" id="WP_103153837.1">
    <property type="nucleotide sequence ID" value="NZ_CP026108.1"/>
</dbReference>
<protein>
    <submittedName>
        <fullName evidence="1">Uncharacterized protein</fullName>
    </submittedName>
</protein>
<evidence type="ECO:0000313" key="1">
    <source>
        <dbReference type="EMBL" id="AUT75517.1"/>
    </source>
</evidence>
<accession>A0AAN1MQB0</accession>
<organism evidence="1 2">
    <name type="scientific">Paraburkholderia hospita</name>
    <dbReference type="NCBI Taxonomy" id="169430"/>
    <lineage>
        <taxon>Bacteria</taxon>
        <taxon>Pseudomonadati</taxon>
        <taxon>Pseudomonadota</taxon>
        <taxon>Betaproteobacteria</taxon>
        <taxon>Burkholderiales</taxon>
        <taxon>Burkholderiaceae</taxon>
        <taxon>Paraburkholderia</taxon>
    </lineage>
</organism>
<sequence length="155" mass="17583">MPYQTEFADIAYPDESGRPCALTFRIAITASSERLAVVHLRRVNPAYQSPMSSYIVRDRILNRILDSHLRGMPLKTVRLVVEDGDKTAMFPIEVDFQDYIDRRNPHEATPVATGRGLFTQRVKIRSEFVLAGLTRVHTSHSKPVPVPKDIARALR</sequence>